<accession>A0A1G7XKC1</accession>
<dbReference type="OrthoDB" id="5515766at2"/>
<dbReference type="Gene3D" id="1.20.1440.60">
    <property type="entry name" value="23S rRNA-intervening sequence"/>
    <property type="match status" value="1"/>
</dbReference>
<evidence type="ECO:0000313" key="1">
    <source>
        <dbReference type="EMBL" id="SDG84050.1"/>
    </source>
</evidence>
<gene>
    <name evidence="1" type="ORF">SAMN04489796_101729</name>
</gene>
<protein>
    <submittedName>
        <fullName evidence="1">Four helix bundle protein</fullName>
    </submittedName>
</protein>
<dbReference type="SUPFAM" id="SSF158446">
    <property type="entry name" value="IVS-encoded protein-like"/>
    <property type="match status" value="1"/>
</dbReference>
<name>A0A1G7XKC1_9FLAO</name>
<dbReference type="Pfam" id="PF05635">
    <property type="entry name" value="23S_rRNA_IVP"/>
    <property type="match status" value="1"/>
</dbReference>
<dbReference type="NCBIfam" id="TIGR02436">
    <property type="entry name" value="four helix bundle protein"/>
    <property type="match status" value="1"/>
</dbReference>
<dbReference type="CDD" id="cd16377">
    <property type="entry name" value="23S_rRNA_IVP_like"/>
    <property type="match status" value="1"/>
</dbReference>
<sequence>MAHYRSFEDLEVYKNATTFCDAIWDIIINTPLQKDYKLREQINGSSGSIMDNIAEGFGRGGNKEFIMFLSFSRGSCAETKSQLLRAKNRNHITVELYTELNSKAENLIEQLSKFMTYLKKSNRKGPKFD</sequence>
<dbReference type="InterPro" id="IPR036583">
    <property type="entry name" value="23S_rRNA_IVS_sf"/>
</dbReference>
<reference evidence="2" key="1">
    <citation type="submission" date="2016-10" db="EMBL/GenBank/DDBJ databases">
        <authorList>
            <person name="Varghese N."/>
            <person name="Submissions S."/>
        </authorList>
    </citation>
    <scope>NUCLEOTIDE SEQUENCE [LARGE SCALE GENOMIC DNA]</scope>
    <source>
        <strain evidence="2">DSM 15363</strain>
    </source>
</reference>
<dbReference type="InterPro" id="IPR012657">
    <property type="entry name" value="23S_rRNA-intervening_sequence"/>
</dbReference>
<dbReference type="PANTHER" id="PTHR38471:SF2">
    <property type="entry name" value="FOUR HELIX BUNDLE PROTEIN"/>
    <property type="match status" value="1"/>
</dbReference>
<keyword evidence="2" id="KW-1185">Reference proteome</keyword>
<dbReference type="Proteomes" id="UP000199492">
    <property type="component" value="Unassembled WGS sequence"/>
</dbReference>
<organism evidence="1 2">
    <name type="scientific">Winogradskyella thalassocola</name>
    <dbReference type="NCBI Taxonomy" id="262004"/>
    <lineage>
        <taxon>Bacteria</taxon>
        <taxon>Pseudomonadati</taxon>
        <taxon>Bacteroidota</taxon>
        <taxon>Flavobacteriia</taxon>
        <taxon>Flavobacteriales</taxon>
        <taxon>Flavobacteriaceae</taxon>
        <taxon>Winogradskyella</taxon>
    </lineage>
</organism>
<dbReference type="EMBL" id="FNCZ01000001">
    <property type="protein sequence ID" value="SDG84050.1"/>
    <property type="molecule type" value="Genomic_DNA"/>
</dbReference>
<dbReference type="AlphaFoldDB" id="A0A1G7XKC1"/>
<proteinExistence type="predicted"/>
<dbReference type="PANTHER" id="PTHR38471">
    <property type="entry name" value="FOUR HELIX BUNDLE PROTEIN"/>
    <property type="match status" value="1"/>
</dbReference>
<evidence type="ECO:0000313" key="2">
    <source>
        <dbReference type="Proteomes" id="UP000199492"/>
    </source>
</evidence>
<dbReference type="STRING" id="262004.SAMN04489796_101729"/>
<dbReference type="RefSeq" id="WP_092466211.1">
    <property type="nucleotide sequence ID" value="NZ_FNCZ01000001.1"/>
</dbReference>